<dbReference type="FunFam" id="3.90.1150.10:FF:000007">
    <property type="entry name" value="Glycine dehydrogenase (decarboxylating), mitochondrial"/>
    <property type="match status" value="1"/>
</dbReference>
<evidence type="ECO:0000313" key="13">
    <source>
        <dbReference type="Proteomes" id="UP000253769"/>
    </source>
</evidence>
<evidence type="ECO:0000256" key="7">
    <source>
        <dbReference type="ARBA" id="ARBA00049026"/>
    </source>
</evidence>
<dbReference type="SUPFAM" id="SSF53383">
    <property type="entry name" value="PLP-dependent transferases"/>
    <property type="match status" value="2"/>
</dbReference>
<dbReference type="InterPro" id="IPR049315">
    <property type="entry name" value="GDC-P_N"/>
</dbReference>
<dbReference type="EC" id="1.4.4.2" evidence="8"/>
<keyword evidence="6 8" id="KW-0560">Oxidoreductase</keyword>
<proteinExistence type="inferred from homology"/>
<protein>
    <recommendedName>
        <fullName evidence="8">Glycine dehydrogenase (decarboxylating)</fullName>
        <ecNumber evidence="8">1.4.4.2</ecNumber>
    </recommendedName>
    <alternativeName>
        <fullName evidence="8">Glycine cleavage system P-protein</fullName>
    </alternativeName>
    <alternativeName>
        <fullName evidence="8">Glycine decarboxylase</fullName>
    </alternativeName>
    <alternativeName>
        <fullName evidence="8">Glycine dehydrogenase (aminomethyl-transferring)</fullName>
    </alternativeName>
</protein>
<keyword evidence="5 8" id="KW-0663">Pyridoxal phosphate</keyword>
<dbReference type="FunFam" id="3.40.640.10:FF:000007">
    <property type="entry name" value="glycine dehydrogenase (Decarboxylating), mitochondrial"/>
    <property type="match status" value="1"/>
</dbReference>
<dbReference type="NCBIfam" id="TIGR00461">
    <property type="entry name" value="gcvP"/>
    <property type="match status" value="1"/>
</dbReference>
<keyword evidence="13" id="KW-1185">Reference proteome</keyword>
<comment type="catalytic activity">
    <reaction evidence="7 8">
        <text>N(6)-[(R)-lipoyl]-L-lysyl-[glycine-cleavage complex H protein] + glycine + H(+) = N(6)-[(R)-S(8)-aminomethyldihydrolipoyl]-L-lysyl-[glycine-cleavage complex H protein] + CO2</text>
        <dbReference type="Rhea" id="RHEA:24304"/>
        <dbReference type="Rhea" id="RHEA-COMP:10494"/>
        <dbReference type="Rhea" id="RHEA-COMP:10495"/>
        <dbReference type="ChEBI" id="CHEBI:15378"/>
        <dbReference type="ChEBI" id="CHEBI:16526"/>
        <dbReference type="ChEBI" id="CHEBI:57305"/>
        <dbReference type="ChEBI" id="CHEBI:83099"/>
        <dbReference type="ChEBI" id="CHEBI:83143"/>
        <dbReference type="EC" id="1.4.4.2"/>
    </reaction>
</comment>
<dbReference type="HAMAP" id="MF_00711">
    <property type="entry name" value="GcvP"/>
    <property type="match status" value="1"/>
</dbReference>
<dbReference type="PANTHER" id="PTHR11773:SF1">
    <property type="entry name" value="GLYCINE DEHYDROGENASE (DECARBOXYLATING), MITOCHONDRIAL"/>
    <property type="match status" value="1"/>
</dbReference>
<organism evidence="12 13">
    <name type="scientific">Motiliproteus coralliicola</name>
    <dbReference type="NCBI Taxonomy" id="2283196"/>
    <lineage>
        <taxon>Bacteria</taxon>
        <taxon>Pseudomonadati</taxon>
        <taxon>Pseudomonadota</taxon>
        <taxon>Gammaproteobacteria</taxon>
        <taxon>Oceanospirillales</taxon>
        <taxon>Oceanospirillaceae</taxon>
        <taxon>Motiliproteus</taxon>
    </lineage>
</organism>
<dbReference type="FunFam" id="3.40.640.10:FF:000005">
    <property type="entry name" value="Glycine dehydrogenase (decarboxylating), mitochondrial"/>
    <property type="match status" value="1"/>
</dbReference>
<feature type="domain" description="Glycine cleavage system P-protein N-terminal" evidence="10">
    <location>
        <begin position="467"/>
        <end position="740"/>
    </location>
</feature>
<evidence type="ECO:0000259" key="11">
    <source>
        <dbReference type="Pfam" id="PF21478"/>
    </source>
</evidence>
<evidence type="ECO:0000256" key="9">
    <source>
        <dbReference type="PIRSR" id="PIRSR603437-50"/>
    </source>
</evidence>
<evidence type="ECO:0000256" key="2">
    <source>
        <dbReference type="ARBA" id="ARBA00003788"/>
    </source>
</evidence>
<dbReference type="Pfam" id="PF21478">
    <property type="entry name" value="GcvP2_C"/>
    <property type="match status" value="1"/>
</dbReference>
<sequence length="966" mass="105778">MNATSLPRLNALANALEFTDRHLGPDAAQRSEMLSYLGLESIEQLIDQTVPEAIRLEQPLALADGKSEAQVLEYLGQVADKNQVNKSYIGSGYYNCRVPNVILRNVLENPGWYTAYTPYQPEIAQGRLEALLNFQQMVMDLTGMDLANASMLDEATAAAEAMALCKRSNRKKSNLFLVSDQVHPQTIDVIKTRAEYFGFEILVGDIDTLLDEQDAFGILVQYPTTEGNVVDIKPLIDRAHEKKALVSVAADLLSLVLLQSPGELDADVVFGSAQRFGVPMGFGGPHAAFFATREKYKRSTPGRIIGQSIDSKGAPALRMAMQTREQHIRREKATSNICTAQALLANMAGFYAIYHGPEGLKRIAERVHRLTTILAKGLIERDITLAHDNWFDTLTLVVGRQQEAIAKRGYHAGINLRLVGDDKLGISLDETTSAADIEQLWEVILGVGHGLDIDLYDSALSAGSSDGIPAELRRTSEFLTHPVFNSYHSETEMLRYLKRLENKDFSLTHGMIPLGSCTMKLNASAQMIPLSWPQFANIHPFAPRDQVQGYMQLIDELEAMLVEVTGYDKVSMQPNSGAQGEYAGLLAIRKYQESIGEGHRDICLIPSSAHGTNPASAAMAAMKVVVVECDEQGNVDIDDLKAQAEAHKDDLSCLMITYPSTHGVYEEGIKQICDIVHDNGGQVYMDGANMNAQVGLSKPGLIGSDVSHLNLHKTFAIPHGGGGPGMGPIGVKSHLAPFLPNHAVSPIEGPLASMGAVSATPFGSASILTISWAYCALLGAQGLQKSTEVAILNANYLTEKLSAHYPILYRGRNDRVAHECIVDIRPLKEASGISEEDIAKRLMDFGFHAPTMSFPVAGTLMVEPTESESKAELDRFIEAMLTIREEIRQVQEGELDADNNPLKNAPHTQADIVAAEWDRPYSREQAVFPVPSLKNSKFWPSSNRIDNVYGDRNFICSCPSIDSYRD</sequence>
<evidence type="ECO:0000256" key="1">
    <source>
        <dbReference type="ARBA" id="ARBA00001933"/>
    </source>
</evidence>
<dbReference type="Proteomes" id="UP000253769">
    <property type="component" value="Unassembled WGS sequence"/>
</dbReference>
<dbReference type="InterPro" id="IPR049316">
    <property type="entry name" value="GDC-P_C"/>
</dbReference>
<accession>A0A369WJG1</accession>
<name>A0A369WJG1_9GAMM</name>
<dbReference type="RefSeq" id="WP_114695931.1">
    <property type="nucleotide sequence ID" value="NZ_QQOH01000003.1"/>
</dbReference>
<dbReference type="AlphaFoldDB" id="A0A369WJG1"/>
<comment type="cofactor">
    <cofactor evidence="1 8 9">
        <name>pyridoxal 5'-phosphate</name>
        <dbReference type="ChEBI" id="CHEBI:597326"/>
    </cofactor>
</comment>
<dbReference type="InterPro" id="IPR015424">
    <property type="entry name" value="PyrdxlP-dep_Trfase"/>
</dbReference>
<feature type="domain" description="Glycine cleavage system P-protein N-terminal" evidence="10">
    <location>
        <begin position="20"/>
        <end position="443"/>
    </location>
</feature>
<dbReference type="GO" id="GO:0030170">
    <property type="term" value="F:pyridoxal phosphate binding"/>
    <property type="evidence" value="ECO:0007669"/>
    <property type="project" value="TreeGrafter"/>
</dbReference>
<dbReference type="EMBL" id="QQOH01000003">
    <property type="protein sequence ID" value="RDE19585.1"/>
    <property type="molecule type" value="Genomic_DNA"/>
</dbReference>
<dbReference type="InterPro" id="IPR015422">
    <property type="entry name" value="PyrdxlP-dep_Trfase_small"/>
</dbReference>
<dbReference type="GO" id="GO:0019464">
    <property type="term" value="P:glycine decarboxylation via glycine cleavage system"/>
    <property type="evidence" value="ECO:0007669"/>
    <property type="project" value="UniProtKB-UniRule"/>
</dbReference>
<feature type="domain" description="Glycine dehydrogenase C-terminal" evidence="11">
    <location>
        <begin position="786"/>
        <end position="907"/>
    </location>
</feature>
<dbReference type="Gene3D" id="3.40.640.10">
    <property type="entry name" value="Type I PLP-dependent aspartate aminotransferase-like (Major domain)"/>
    <property type="match status" value="2"/>
</dbReference>
<dbReference type="CDD" id="cd00613">
    <property type="entry name" value="GDC-P"/>
    <property type="match status" value="2"/>
</dbReference>
<evidence type="ECO:0000256" key="4">
    <source>
        <dbReference type="ARBA" id="ARBA00011690"/>
    </source>
</evidence>
<dbReference type="InterPro" id="IPR015421">
    <property type="entry name" value="PyrdxlP-dep_Trfase_major"/>
</dbReference>
<dbReference type="Gene3D" id="3.90.1150.10">
    <property type="entry name" value="Aspartate Aminotransferase, domain 1"/>
    <property type="match status" value="2"/>
</dbReference>
<evidence type="ECO:0000256" key="8">
    <source>
        <dbReference type="HAMAP-Rule" id="MF_00711"/>
    </source>
</evidence>
<evidence type="ECO:0000256" key="5">
    <source>
        <dbReference type="ARBA" id="ARBA00022898"/>
    </source>
</evidence>
<evidence type="ECO:0000256" key="6">
    <source>
        <dbReference type="ARBA" id="ARBA00023002"/>
    </source>
</evidence>
<dbReference type="PANTHER" id="PTHR11773">
    <property type="entry name" value="GLYCINE DEHYDROGENASE, DECARBOXYLATING"/>
    <property type="match status" value="1"/>
</dbReference>
<dbReference type="OrthoDB" id="9801272at2"/>
<evidence type="ECO:0000313" key="12">
    <source>
        <dbReference type="EMBL" id="RDE19585.1"/>
    </source>
</evidence>
<feature type="modified residue" description="N6-(pyridoxal phosphate)lysine" evidence="8 9">
    <location>
        <position position="713"/>
    </location>
</feature>
<dbReference type="InterPro" id="IPR003437">
    <property type="entry name" value="GcvP"/>
</dbReference>
<comment type="subunit">
    <text evidence="4 8">The glycine cleavage system is composed of four proteins: P, T, L and H.</text>
</comment>
<dbReference type="GO" id="GO:0016594">
    <property type="term" value="F:glycine binding"/>
    <property type="evidence" value="ECO:0007669"/>
    <property type="project" value="TreeGrafter"/>
</dbReference>
<dbReference type="InterPro" id="IPR020581">
    <property type="entry name" value="GDC_P"/>
</dbReference>
<comment type="function">
    <text evidence="2 8">The glycine cleavage system catalyzes the degradation of glycine. The P protein binds the alpha-amino group of glycine through its pyridoxal phosphate cofactor; CO(2) is released and the remaining methylamine moiety is then transferred to the lipoamide cofactor of the H protein.</text>
</comment>
<gene>
    <name evidence="8 12" type="primary">gcvP</name>
    <name evidence="12" type="ORF">DV711_11915</name>
</gene>
<reference evidence="12 13" key="1">
    <citation type="submission" date="2018-07" db="EMBL/GenBank/DDBJ databases">
        <title>Motiliproteus coralliicola sp. nov., a bacterium isolated from Coral.</title>
        <authorList>
            <person name="Wang G."/>
        </authorList>
    </citation>
    <scope>NUCLEOTIDE SEQUENCE [LARGE SCALE GENOMIC DNA]</scope>
    <source>
        <strain evidence="12 13">C34</strain>
    </source>
</reference>
<dbReference type="GO" id="GO:0005960">
    <property type="term" value="C:glycine cleavage complex"/>
    <property type="evidence" value="ECO:0007669"/>
    <property type="project" value="TreeGrafter"/>
</dbReference>
<evidence type="ECO:0000256" key="3">
    <source>
        <dbReference type="ARBA" id="ARBA00010756"/>
    </source>
</evidence>
<comment type="similarity">
    <text evidence="3 8">Belongs to the GcvP family.</text>
</comment>
<comment type="caution">
    <text evidence="12">The sequence shown here is derived from an EMBL/GenBank/DDBJ whole genome shotgun (WGS) entry which is preliminary data.</text>
</comment>
<dbReference type="GO" id="GO:0005829">
    <property type="term" value="C:cytosol"/>
    <property type="evidence" value="ECO:0007669"/>
    <property type="project" value="TreeGrafter"/>
</dbReference>
<evidence type="ECO:0000259" key="10">
    <source>
        <dbReference type="Pfam" id="PF02347"/>
    </source>
</evidence>
<dbReference type="Pfam" id="PF02347">
    <property type="entry name" value="GDC-P"/>
    <property type="match status" value="2"/>
</dbReference>
<dbReference type="NCBIfam" id="NF003346">
    <property type="entry name" value="PRK04366.1"/>
    <property type="match status" value="1"/>
</dbReference>
<dbReference type="GO" id="GO:0004375">
    <property type="term" value="F:glycine dehydrogenase (decarboxylating) activity"/>
    <property type="evidence" value="ECO:0007669"/>
    <property type="project" value="UniProtKB-EC"/>
</dbReference>